<dbReference type="Proteomes" id="UP001163321">
    <property type="component" value="Chromosome 6"/>
</dbReference>
<reference evidence="1 2" key="1">
    <citation type="journal article" date="2022" name="bioRxiv">
        <title>The genome of the oomycete Peronosclerospora sorghi, a cosmopolitan pathogen of maize and sorghum, is inflated with dispersed pseudogenes.</title>
        <authorList>
            <person name="Fletcher K."/>
            <person name="Martin F."/>
            <person name="Isakeit T."/>
            <person name="Cavanaugh K."/>
            <person name="Magill C."/>
            <person name="Michelmore R."/>
        </authorList>
    </citation>
    <scope>NUCLEOTIDE SEQUENCE [LARGE SCALE GENOMIC DNA]</scope>
    <source>
        <strain evidence="1">P6</strain>
    </source>
</reference>
<protein>
    <submittedName>
        <fullName evidence="1">Uncharacterized protein</fullName>
    </submittedName>
</protein>
<sequence length="443" mass="48714">MRTSSPWRASKAASSRKTGHSRADITPFKVDGTITWDSVGGLASHIEALKEMVMLPLLCPEFYDKYKVAPPSGVLFYVPSGKAERQLRLLFEEARRNEPLIRFFDEIDGLVPVRSAKQDQIHASIVSTLLVLMDGMDTRGLVVIIGATNRLDAIDPSLRRVQNRKRLLAIHSKHWQSSLSAAVLTDLVHQTVGYCGADIKALCAEAALCSLRRVYPQVNASADKRLYEGREQDDATLHRAVSSFASPLPRAVKKLLQTQVMNGLRHVALHFPLFPLEKAAVDDAVARSSNVDERTDEEEQEEEEGGDDVSIYAPVHHVDCDICHGNEGELLGCTACPGSYHRSCLSDVNETHPKYWLCPDCRESSPTTVPRALPKRMQSLASLHLPCSTGFPRVLITGKAGMGQQYLGPALLHALEGLTHVSLDYPSLLADAHAHGPEEAPIR</sequence>
<proteinExistence type="predicted"/>
<name>A0ACC0VWY2_9STRA</name>
<gene>
    <name evidence="1" type="ORF">PsorP6_010540</name>
</gene>
<comment type="caution">
    <text evidence="1">The sequence shown here is derived from an EMBL/GenBank/DDBJ whole genome shotgun (WGS) entry which is preliminary data.</text>
</comment>
<evidence type="ECO:0000313" key="1">
    <source>
        <dbReference type="EMBL" id="KAI9911017.1"/>
    </source>
</evidence>
<accession>A0ACC0VWY2</accession>
<dbReference type="EMBL" id="CM047585">
    <property type="protein sequence ID" value="KAI9911017.1"/>
    <property type="molecule type" value="Genomic_DNA"/>
</dbReference>
<evidence type="ECO:0000313" key="2">
    <source>
        <dbReference type="Proteomes" id="UP001163321"/>
    </source>
</evidence>
<keyword evidence="2" id="KW-1185">Reference proteome</keyword>
<organism evidence="1 2">
    <name type="scientific">Peronosclerospora sorghi</name>
    <dbReference type="NCBI Taxonomy" id="230839"/>
    <lineage>
        <taxon>Eukaryota</taxon>
        <taxon>Sar</taxon>
        <taxon>Stramenopiles</taxon>
        <taxon>Oomycota</taxon>
        <taxon>Peronosporomycetes</taxon>
        <taxon>Peronosporales</taxon>
        <taxon>Peronosporaceae</taxon>
        <taxon>Peronosclerospora</taxon>
    </lineage>
</organism>